<dbReference type="PROSITE" id="PS51319">
    <property type="entry name" value="TFIIS_N"/>
    <property type="match status" value="1"/>
</dbReference>
<dbReference type="OMA" id="YKSWKAI"/>
<reference evidence="6" key="1">
    <citation type="journal article" date="2013" name="Nat. Commun.">
        <title>Whole-genome sequencing of Oryza brachyantha reveals mechanisms underlying Oryza genome evolution.</title>
        <authorList>
            <person name="Chen J."/>
            <person name="Huang Q."/>
            <person name="Gao D."/>
            <person name="Wang J."/>
            <person name="Lang Y."/>
            <person name="Liu T."/>
            <person name="Li B."/>
            <person name="Bai Z."/>
            <person name="Luis Goicoechea J."/>
            <person name="Liang C."/>
            <person name="Chen C."/>
            <person name="Zhang W."/>
            <person name="Sun S."/>
            <person name="Liao Y."/>
            <person name="Zhang X."/>
            <person name="Yang L."/>
            <person name="Song C."/>
            <person name="Wang M."/>
            <person name="Shi J."/>
            <person name="Liu G."/>
            <person name="Liu J."/>
            <person name="Zhou H."/>
            <person name="Zhou W."/>
            <person name="Yu Q."/>
            <person name="An N."/>
            <person name="Chen Y."/>
            <person name="Cai Q."/>
            <person name="Wang B."/>
            <person name="Liu B."/>
            <person name="Min J."/>
            <person name="Huang Y."/>
            <person name="Wu H."/>
            <person name="Li Z."/>
            <person name="Zhang Y."/>
            <person name="Yin Y."/>
            <person name="Song W."/>
            <person name="Jiang J."/>
            <person name="Jackson S.A."/>
            <person name="Wing R.A."/>
            <person name="Wang J."/>
            <person name="Chen M."/>
        </authorList>
    </citation>
    <scope>NUCLEOTIDE SEQUENCE [LARGE SCALE GENOMIC DNA]</scope>
    <source>
        <strain evidence="6">cv. IRGC 101232</strain>
    </source>
</reference>
<evidence type="ECO:0000313" key="7">
    <source>
        <dbReference type="Proteomes" id="UP000006038"/>
    </source>
</evidence>
<evidence type="ECO:0000313" key="6">
    <source>
        <dbReference type="EnsemblPlants" id="OB10G13190.1"/>
    </source>
</evidence>
<evidence type="ECO:0000256" key="3">
    <source>
        <dbReference type="PROSITE-ProRule" id="PRU00649"/>
    </source>
</evidence>
<dbReference type="PANTHER" id="PTHR46554:SF5">
    <property type="entry name" value="OS10G0327400 PROTEIN"/>
    <property type="match status" value="1"/>
</dbReference>
<dbReference type="STRING" id="4533.J3N1C1"/>
<dbReference type="Gene3D" id="1.20.930.10">
    <property type="entry name" value="Conserved domain common to transcription factors TFIIS, elongin A, CRSP70"/>
    <property type="match status" value="1"/>
</dbReference>
<organism evidence="6">
    <name type="scientific">Oryza brachyantha</name>
    <name type="common">malo sina</name>
    <dbReference type="NCBI Taxonomy" id="4533"/>
    <lineage>
        <taxon>Eukaryota</taxon>
        <taxon>Viridiplantae</taxon>
        <taxon>Streptophyta</taxon>
        <taxon>Embryophyta</taxon>
        <taxon>Tracheophyta</taxon>
        <taxon>Spermatophyta</taxon>
        <taxon>Magnoliopsida</taxon>
        <taxon>Liliopsida</taxon>
        <taxon>Poales</taxon>
        <taxon>Poaceae</taxon>
        <taxon>BOP clade</taxon>
        <taxon>Oryzoideae</taxon>
        <taxon>Oryzeae</taxon>
        <taxon>Oryzinae</taxon>
        <taxon>Oryza</taxon>
    </lineage>
</organism>
<dbReference type="eggNOG" id="ENOG502R3R4">
    <property type="taxonomic scope" value="Eukaryota"/>
</dbReference>
<dbReference type="GO" id="GO:0005634">
    <property type="term" value="C:nucleus"/>
    <property type="evidence" value="ECO:0007669"/>
    <property type="project" value="UniProtKB-SubCell"/>
</dbReference>
<protein>
    <recommendedName>
        <fullName evidence="5">TFIIS N-terminal domain-containing protein</fullName>
    </recommendedName>
</protein>
<dbReference type="Gramene" id="OB10G13190.1">
    <property type="protein sequence ID" value="OB10G13190.1"/>
    <property type="gene ID" value="OB10G13190"/>
</dbReference>
<dbReference type="CDD" id="cd00183">
    <property type="entry name" value="TFIIS_I"/>
    <property type="match status" value="1"/>
</dbReference>
<comment type="subcellular location">
    <subcellularLocation>
        <location evidence="1 3">Nucleus</location>
    </subcellularLocation>
</comment>
<dbReference type="InterPro" id="IPR035441">
    <property type="entry name" value="TFIIS/LEDGF_dom_sf"/>
</dbReference>
<dbReference type="Pfam" id="PF08711">
    <property type="entry name" value="Med26"/>
    <property type="match status" value="1"/>
</dbReference>
<evidence type="ECO:0000256" key="1">
    <source>
        <dbReference type="ARBA" id="ARBA00004123"/>
    </source>
</evidence>
<dbReference type="HOGENOM" id="CLU_097343_0_0_1"/>
<dbReference type="InterPro" id="IPR003617">
    <property type="entry name" value="TFIIS/CRSP70_N_sub"/>
</dbReference>
<dbReference type="EnsemblPlants" id="OB10G13190.1">
    <property type="protein sequence ID" value="OB10G13190.1"/>
    <property type="gene ID" value="OB10G13190"/>
</dbReference>
<evidence type="ECO:0000256" key="2">
    <source>
        <dbReference type="ARBA" id="ARBA00023242"/>
    </source>
</evidence>
<dbReference type="PANTHER" id="PTHR46554">
    <property type="entry name" value="MEDIATOR OF RNA POLYMERASE II TRANSCRIPTION SUBUNIT 26A-RELATED"/>
    <property type="match status" value="1"/>
</dbReference>
<feature type="domain" description="TFIIS N-terminal" evidence="5">
    <location>
        <begin position="74"/>
        <end position="157"/>
    </location>
</feature>
<keyword evidence="7" id="KW-1185">Reference proteome</keyword>
<sequence length="263" mass="28619">MAGVVEISEQWKELVRSLGTEQLVNAIYVAMDDFQARDGDTIPPKLWSQIGERCAAYKNPFVRDGSGSGSSAGEVVERIKSKLEVREEGGGRPGSDSSEDAVVELLRELQSVPMTFQTLEATNIGKTISGLRKHSSEQVRDLATALYKNWKALVNEHLSSSKPPVPNKTASAPAADHVNVNAAASTKPAREAVTKTPRNKRKEAPPEMEEAKLEAARKKPKGRYRDAKKGDKIQMVNAPGKAKQRPGVAVRQSRAPVRSSLRA</sequence>
<accession>J3N1C1</accession>
<dbReference type="AlphaFoldDB" id="J3N1C1"/>
<keyword evidence="2 3" id="KW-0539">Nucleus</keyword>
<evidence type="ECO:0000259" key="5">
    <source>
        <dbReference type="PROSITE" id="PS51319"/>
    </source>
</evidence>
<dbReference type="Proteomes" id="UP000006038">
    <property type="component" value="Chromosome 10"/>
</dbReference>
<feature type="region of interest" description="Disordered" evidence="4">
    <location>
        <begin position="183"/>
        <end position="263"/>
    </location>
</feature>
<dbReference type="SUPFAM" id="SSF47676">
    <property type="entry name" value="Conserved domain common to transcription factors TFIIS, elongin A, CRSP70"/>
    <property type="match status" value="1"/>
</dbReference>
<feature type="compositionally biased region" description="Basic and acidic residues" evidence="4">
    <location>
        <begin position="202"/>
        <end position="232"/>
    </location>
</feature>
<dbReference type="SMART" id="SM00509">
    <property type="entry name" value="TFS2N"/>
    <property type="match status" value="1"/>
</dbReference>
<reference evidence="6" key="2">
    <citation type="submission" date="2013-04" db="UniProtKB">
        <authorList>
            <consortium name="EnsemblPlants"/>
        </authorList>
    </citation>
    <scope>IDENTIFICATION</scope>
</reference>
<name>J3N1C1_ORYBR</name>
<proteinExistence type="predicted"/>
<evidence type="ECO:0000256" key="4">
    <source>
        <dbReference type="SAM" id="MobiDB-lite"/>
    </source>
</evidence>
<dbReference type="InterPro" id="IPR017923">
    <property type="entry name" value="TFIIS_N"/>
</dbReference>